<evidence type="ECO:0000313" key="12">
    <source>
        <dbReference type="EMBL" id="SIN90734.1"/>
    </source>
</evidence>
<dbReference type="Pfam" id="PF00580">
    <property type="entry name" value="UvrD-helicase"/>
    <property type="match status" value="1"/>
</dbReference>
<evidence type="ECO:0000256" key="8">
    <source>
        <dbReference type="ARBA" id="ARBA00048988"/>
    </source>
</evidence>
<evidence type="ECO:0000256" key="4">
    <source>
        <dbReference type="ARBA" id="ARBA00022840"/>
    </source>
</evidence>
<evidence type="ECO:0000256" key="6">
    <source>
        <dbReference type="ARBA" id="ARBA00034617"/>
    </source>
</evidence>
<dbReference type="PANTHER" id="PTHR11070">
    <property type="entry name" value="UVRD / RECB / PCRA DNA HELICASE FAMILY MEMBER"/>
    <property type="match status" value="1"/>
</dbReference>
<evidence type="ECO:0000256" key="5">
    <source>
        <dbReference type="ARBA" id="ARBA00023235"/>
    </source>
</evidence>
<dbReference type="GO" id="GO:0003677">
    <property type="term" value="F:DNA binding"/>
    <property type="evidence" value="ECO:0007669"/>
    <property type="project" value="InterPro"/>
</dbReference>
<dbReference type="eggNOG" id="COG0210">
    <property type="taxonomic scope" value="Bacteria"/>
</dbReference>
<keyword evidence="2" id="KW-0378">Hydrolase</keyword>
<accession>A0A1N6F6B4</accession>
<comment type="catalytic activity">
    <reaction evidence="8">
        <text>ATP + H2O = ADP + phosphate + H(+)</text>
        <dbReference type="Rhea" id="RHEA:13065"/>
        <dbReference type="ChEBI" id="CHEBI:15377"/>
        <dbReference type="ChEBI" id="CHEBI:15378"/>
        <dbReference type="ChEBI" id="CHEBI:30616"/>
        <dbReference type="ChEBI" id="CHEBI:43474"/>
        <dbReference type="ChEBI" id="CHEBI:456216"/>
        <dbReference type="EC" id="5.6.2.4"/>
    </reaction>
</comment>
<protein>
    <recommendedName>
        <fullName evidence="7">DNA 3'-5' helicase</fullName>
        <ecNumber evidence="7">5.6.2.4</ecNumber>
    </recommendedName>
</protein>
<evidence type="ECO:0000256" key="2">
    <source>
        <dbReference type="ARBA" id="ARBA00022801"/>
    </source>
</evidence>
<evidence type="ECO:0000256" key="7">
    <source>
        <dbReference type="ARBA" id="ARBA00034808"/>
    </source>
</evidence>
<dbReference type="SUPFAM" id="SSF52540">
    <property type="entry name" value="P-loop containing nucleoside triphosphate hydrolases"/>
    <property type="match status" value="1"/>
</dbReference>
<evidence type="ECO:0000259" key="10">
    <source>
        <dbReference type="Pfam" id="PF00580"/>
    </source>
</evidence>
<gene>
    <name evidence="12" type="ORF">SAMN02743940_0109</name>
</gene>
<evidence type="ECO:0000256" key="9">
    <source>
        <dbReference type="SAM" id="MobiDB-lite"/>
    </source>
</evidence>
<dbReference type="EMBL" id="FSRO01000001">
    <property type="protein sequence ID" value="SIN90734.1"/>
    <property type="molecule type" value="Genomic_DNA"/>
</dbReference>
<evidence type="ECO:0000256" key="3">
    <source>
        <dbReference type="ARBA" id="ARBA00022806"/>
    </source>
</evidence>
<organism evidence="12 13">
    <name type="scientific">Nitrosomonas cryotolerans ATCC 49181</name>
    <dbReference type="NCBI Taxonomy" id="1131553"/>
    <lineage>
        <taxon>Bacteria</taxon>
        <taxon>Pseudomonadati</taxon>
        <taxon>Pseudomonadota</taxon>
        <taxon>Betaproteobacteria</taxon>
        <taxon>Nitrosomonadales</taxon>
        <taxon>Nitrosomonadaceae</taxon>
        <taxon>Nitrosomonas</taxon>
    </lineage>
</organism>
<proteinExistence type="predicted"/>
<evidence type="ECO:0000256" key="1">
    <source>
        <dbReference type="ARBA" id="ARBA00022741"/>
    </source>
</evidence>
<dbReference type="InterPro" id="IPR000212">
    <property type="entry name" value="DNA_helicase_UvrD/REP"/>
</dbReference>
<dbReference type="AlphaFoldDB" id="A0A1N6F6B4"/>
<keyword evidence="3 12" id="KW-0347">Helicase</keyword>
<dbReference type="GO" id="GO:0016887">
    <property type="term" value="F:ATP hydrolysis activity"/>
    <property type="evidence" value="ECO:0007669"/>
    <property type="project" value="RHEA"/>
</dbReference>
<evidence type="ECO:0000313" key="13">
    <source>
        <dbReference type="Proteomes" id="UP000185062"/>
    </source>
</evidence>
<feature type="domain" description="UvrD-like helicase C-terminal" evidence="11">
    <location>
        <begin position="460"/>
        <end position="536"/>
    </location>
</feature>
<keyword evidence="1" id="KW-0547">Nucleotide-binding</keyword>
<dbReference type="Pfam" id="PF13361">
    <property type="entry name" value="UvrD_C"/>
    <property type="match status" value="1"/>
</dbReference>
<feature type="compositionally biased region" description="Polar residues" evidence="9">
    <location>
        <begin position="577"/>
        <end position="588"/>
    </location>
</feature>
<dbReference type="EC" id="5.6.2.4" evidence="7"/>
<dbReference type="GO" id="GO:0005524">
    <property type="term" value="F:ATP binding"/>
    <property type="evidence" value="ECO:0007669"/>
    <property type="project" value="UniProtKB-KW"/>
</dbReference>
<dbReference type="InterPro" id="IPR027417">
    <property type="entry name" value="P-loop_NTPase"/>
</dbReference>
<feature type="region of interest" description="Disordered" evidence="9">
    <location>
        <begin position="551"/>
        <end position="606"/>
    </location>
</feature>
<keyword evidence="5" id="KW-0413">Isomerase</keyword>
<name>A0A1N6F6B4_9PROT</name>
<sequence>MRCSINELEEKFRRTQDGSDSRTLGQLAHELTFRTTPRAKNLRQAIEKLTKNLPGQTDPVWRPQRILKLKPTNEQNKAIDAFLTGGSLKINAFAGTGKTSTLELLAHATTKQGQYIAFNKNIVNDARNKFPNTVNCFTIHGLAYRATPSSYKNNPNKMTGKINANQLAELLNLKKWRVDKNHILLPQSQGYLILETIRRFAQSADLEPKPSHVPRQGVFHAARESTQIIEDFAVHGAMHVWKRMLAIDDPIPLGHDGYLKLWALSKPIIGAEFILLDEAQDTSPVMLDVAKRQSAQMIYVGDKYQQIYEWRGAINAMNEIDTDNTTNLTNSFRFGGAIAAAATNILSLLGEKNAIVGNPEIKSMIGPTSPCAILARTNTMTIAAVIEALDSGKKPHLVGGKSELIEMLRGVQSLKNGEPSIVADFFGFNTWQQVTEFANSGEGGHLKAFVNLVELRGERKLLWALNRTVDEDSCDIIISTAHKSKGREWRNVRLMDDFLKSQPKRQGMAKEHRNTNGYDPAELRLFYVALTRAREEVEIAPNLMSLISSNVGTPPFHDSTPQAHKKRPDAPLKGTETKQYVNTATVTDFQARHTPLEGPSELSNNP</sequence>
<dbReference type="GO" id="GO:0000725">
    <property type="term" value="P:recombinational repair"/>
    <property type="evidence" value="ECO:0007669"/>
    <property type="project" value="TreeGrafter"/>
</dbReference>
<keyword evidence="13" id="KW-1185">Reference proteome</keyword>
<dbReference type="Gene3D" id="3.40.50.300">
    <property type="entry name" value="P-loop containing nucleotide triphosphate hydrolases"/>
    <property type="match status" value="2"/>
</dbReference>
<dbReference type="Proteomes" id="UP000185062">
    <property type="component" value="Unassembled WGS sequence"/>
</dbReference>
<dbReference type="STRING" id="44575.SAMN05216419_10425"/>
<dbReference type="PANTHER" id="PTHR11070:SF30">
    <property type="entry name" value="F-BOX DNA HELICASE 1"/>
    <property type="match status" value="1"/>
</dbReference>
<dbReference type="InterPro" id="IPR014017">
    <property type="entry name" value="DNA_helicase_UvrD-like_C"/>
</dbReference>
<evidence type="ECO:0000259" key="11">
    <source>
        <dbReference type="Pfam" id="PF13361"/>
    </source>
</evidence>
<comment type="catalytic activity">
    <reaction evidence="6">
        <text>Couples ATP hydrolysis with the unwinding of duplex DNA by translocating in the 3'-5' direction.</text>
        <dbReference type="EC" id="5.6.2.4"/>
    </reaction>
</comment>
<dbReference type="InterPro" id="IPR014016">
    <property type="entry name" value="UvrD-like_ATP-bd"/>
</dbReference>
<dbReference type="GO" id="GO:0043138">
    <property type="term" value="F:3'-5' DNA helicase activity"/>
    <property type="evidence" value="ECO:0007669"/>
    <property type="project" value="UniProtKB-EC"/>
</dbReference>
<keyword evidence="4" id="KW-0067">ATP-binding</keyword>
<feature type="domain" description="UvrD-like helicase ATP-binding" evidence="10">
    <location>
        <begin position="272"/>
        <end position="314"/>
    </location>
</feature>
<reference evidence="12 13" key="1">
    <citation type="submission" date="2016-12" db="EMBL/GenBank/DDBJ databases">
        <authorList>
            <person name="Song W.-J."/>
            <person name="Kurnit D.M."/>
        </authorList>
    </citation>
    <scope>NUCLEOTIDE SEQUENCE [LARGE SCALE GENOMIC DNA]</scope>
    <source>
        <strain evidence="12 13">ATCC 49181</strain>
    </source>
</reference>